<name>A0A345L0Q7_9CAUD</name>
<dbReference type="RefSeq" id="YP_010061872.1">
    <property type="nucleotide sequence ID" value="NC_054787.1"/>
</dbReference>
<dbReference type="GeneID" id="64871499"/>
<dbReference type="Proteomes" id="UP000259157">
    <property type="component" value="Segment"/>
</dbReference>
<gene>
    <name evidence="1" type="primary">85</name>
    <name evidence="1" type="ORF">SEA_STEAMY_85</name>
</gene>
<dbReference type="KEGG" id="vg:64871499"/>
<evidence type="ECO:0000313" key="1">
    <source>
        <dbReference type="EMBL" id="AXH48859.1"/>
    </source>
</evidence>
<dbReference type="EMBL" id="MH513984">
    <property type="protein sequence ID" value="AXH48859.1"/>
    <property type="molecule type" value="Genomic_DNA"/>
</dbReference>
<protein>
    <submittedName>
        <fullName evidence="1">Membrane protein</fullName>
    </submittedName>
</protein>
<organism evidence="1 2">
    <name type="scientific">Mycobacterium phage Steamy</name>
    <dbReference type="NCBI Taxonomy" id="2250309"/>
    <lineage>
        <taxon>Viruses</taxon>
        <taxon>Duplodnaviria</taxon>
        <taxon>Heunggongvirae</taxon>
        <taxon>Uroviricota</taxon>
        <taxon>Caudoviricetes</taxon>
        <taxon>Pharaohvirus</taxon>
        <taxon>Pharaohvirus steamy</taxon>
    </lineage>
</organism>
<reference evidence="2" key="1">
    <citation type="submission" date="2018-06" db="EMBL/GenBank/DDBJ databases">
        <authorList>
            <person name="Zhirakovskaya E."/>
        </authorList>
    </citation>
    <scope>NUCLEOTIDE SEQUENCE [LARGE SCALE GENOMIC DNA]</scope>
</reference>
<keyword evidence="2" id="KW-1185">Reference proteome</keyword>
<accession>A0A345L0Q7</accession>
<proteinExistence type="predicted"/>
<evidence type="ECO:0000313" key="2">
    <source>
        <dbReference type="Proteomes" id="UP000259157"/>
    </source>
</evidence>
<sequence length="85" mass="8780">MPNLTNVLLSLVAAGAALGAMALADGPKASAEPAPGDLVTVDSNTFPVCAVEDCSDQPNQIGVWIDPDNGNAWLSLGERSYPIER</sequence>